<organism evidence="11 12">
    <name type="scientific">Akkermansia glycaniphila</name>
    <dbReference type="NCBI Taxonomy" id="1679444"/>
    <lineage>
        <taxon>Bacteria</taxon>
        <taxon>Pseudomonadati</taxon>
        <taxon>Verrucomicrobiota</taxon>
        <taxon>Verrucomicrobiia</taxon>
        <taxon>Verrucomicrobiales</taxon>
        <taxon>Akkermansiaceae</taxon>
        <taxon>Akkermansia</taxon>
    </lineage>
</organism>
<dbReference type="InterPro" id="IPR027417">
    <property type="entry name" value="P-loop_NTPase"/>
</dbReference>
<feature type="binding site" evidence="7">
    <location>
        <begin position="328"/>
        <end position="333"/>
    </location>
    <ligand>
        <name>ATP</name>
        <dbReference type="ChEBI" id="CHEBI:30616"/>
    </ligand>
</feature>
<dbReference type="NCBIfam" id="NF006886">
    <property type="entry name" value="PRK09376.1"/>
    <property type="match status" value="1"/>
</dbReference>
<dbReference type="InterPro" id="IPR000194">
    <property type="entry name" value="ATPase_F1/V1/A1_a/bsu_nucl-bd"/>
</dbReference>
<dbReference type="Gene3D" id="3.40.50.300">
    <property type="entry name" value="P-loop containing nucleotide triphosphate hydrolases"/>
    <property type="match status" value="1"/>
</dbReference>
<dbReference type="GO" id="GO:0016787">
    <property type="term" value="F:hydrolase activity"/>
    <property type="evidence" value="ECO:0007669"/>
    <property type="project" value="UniProtKB-KW"/>
</dbReference>
<keyword evidence="6 7" id="KW-0804">Transcription</keyword>
<evidence type="ECO:0000259" key="10">
    <source>
        <dbReference type="PROSITE" id="PS51856"/>
    </source>
</evidence>
<name>A0A1H6LP84_9BACT</name>
<feature type="region of interest" description="Disordered" evidence="9">
    <location>
        <begin position="1"/>
        <end position="211"/>
    </location>
</feature>
<dbReference type="AlphaFoldDB" id="A0A1H6LP84"/>
<keyword evidence="7" id="KW-0547">Nucleotide-binding</keyword>
<feature type="compositionally biased region" description="Basic and acidic residues" evidence="9">
    <location>
        <begin position="78"/>
        <end position="110"/>
    </location>
</feature>
<feature type="compositionally biased region" description="Low complexity" evidence="9">
    <location>
        <begin position="175"/>
        <end position="186"/>
    </location>
</feature>
<keyword evidence="7" id="KW-0067">ATP-binding</keyword>
<keyword evidence="2 7" id="KW-0378">Hydrolase</keyword>
<feature type="binding site" evidence="7">
    <location>
        <begin position="340"/>
        <end position="345"/>
    </location>
    <ligand>
        <name>ATP</name>
        <dbReference type="ChEBI" id="CHEBI:30616"/>
    </ligand>
</feature>
<dbReference type="EC" id="3.6.4.-" evidence="7"/>
<dbReference type="InterPro" id="IPR004665">
    <property type="entry name" value="Term_rho"/>
</dbReference>
<evidence type="ECO:0000256" key="5">
    <source>
        <dbReference type="ARBA" id="ARBA00023015"/>
    </source>
</evidence>
<dbReference type="PROSITE" id="PS51856">
    <property type="entry name" value="RHO_RNA_BD"/>
    <property type="match status" value="1"/>
</dbReference>
<feature type="binding site" evidence="7">
    <location>
        <position position="372"/>
    </location>
    <ligand>
        <name>ATP</name>
        <dbReference type="ChEBI" id="CHEBI:30616"/>
    </ligand>
</feature>
<dbReference type="SUPFAM" id="SSF52540">
    <property type="entry name" value="P-loop containing nucleoside triphosphate hydrolases"/>
    <property type="match status" value="1"/>
</dbReference>
<dbReference type="InterPro" id="IPR012340">
    <property type="entry name" value="NA-bd_OB-fold"/>
</dbReference>
<evidence type="ECO:0000256" key="9">
    <source>
        <dbReference type="SAM" id="MobiDB-lite"/>
    </source>
</evidence>
<feature type="compositionally biased region" description="Basic and acidic residues" evidence="9">
    <location>
        <begin position="134"/>
        <end position="145"/>
    </location>
</feature>
<comment type="subunit">
    <text evidence="7">Homohexamer. The homohexamer assembles into an open ring structure.</text>
</comment>
<keyword evidence="1 7" id="KW-0806">Transcription termination</keyword>
<dbReference type="HAMAP" id="MF_01884">
    <property type="entry name" value="Rho"/>
    <property type="match status" value="1"/>
</dbReference>
<evidence type="ECO:0000313" key="11">
    <source>
        <dbReference type="EMBL" id="SEH86734.1"/>
    </source>
</evidence>
<feature type="compositionally biased region" description="Basic residues" evidence="9">
    <location>
        <begin position="19"/>
        <end position="29"/>
    </location>
</feature>
<dbReference type="SMART" id="SM00382">
    <property type="entry name" value="AAA"/>
    <property type="match status" value="1"/>
</dbReference>
<evidence type="ECO:0000256" key="2">
    <source>
        <dbReference type="ARBA" id="ARBA00022801"/>
    </source>
</evidence>
<dbReference type="InterPro" id="IPR011113">
    <property type="entry name" value="Rho_RNA-bd"/>
</dbReference>
<dbReference type="Pfam" id="PF07497">
    <property type="entry name" value="Rho_RNA_bind"/>
    <property type="match status" value="1"/>
</dbReference>
<proteinExistence type="inferred from homology"/>
<evidence type="ECO:0000256" key="8">
    <source>
        <dbReference type="PROSITE-ProRule" id="PRU01203"/>
    </source>
</evidence>
<feature type="compositionally biased region" description="Polar residues" evidence="9">
    <location>
        <begin position="195"/>
        <end position="207"/>
    </location>
</feature>
<feature type="compositionally biased region" description="Polar residues" evidence="9">
    <location>
        <begin position="118"/>
        <end position="131"/>
    </location>
</feature>
<accession>A0A1H6LP84</accession>
<dbReference type="EMBL" id="LT629973">
    <property type="protein sequence ID" value="SEH86734.1"/>
    <property type="molecule type" value="Genomic_DNA"/>
</dbReference>
<evidence type="ECO:0000256" key="4">
    <source>
        <dbReference type="ARBA" id="ARBA00022884"/>
    </source>
</evidence>
<evidence type="ECO:0000256" key="3">
    <source>
        <dbReference type="ARBA" id="ARBA00022806"/>
    </source>
</evidence>
<dbReference type="SUPFAM" id="SSF50249">
    <property type="entry name" value="Nucleic acid-binding proteins"/>
    <property type="match status" value="1"/>
</dbReference>
<dbReference type="InterPro" id="IPR003593">
    <property type="entry name" value="AAA+_ATPase"/>
</dbReference>
<dbReference type="Gene3D" id="2.40.50.140">
    <property type="entry name" value="Nucleic acid-binding proteins"/>
    <property type="match status" value="1"/>
</dbReference>
<dbReference type="GO" id="GO:0004386">
    <property type="term" value="F:helicase activity"/>
    <property type="evidence" value="ECO:0007669"/>
    <property type="project" value="UniProtKB-UniRule"/>
</dbReference>
<evidence type="ECO:0000313" key="12">
    <source>
        <dbReference type="Proteomes" id="UP000176204"/>
    </source>
</evidence>
<dbReference type="GO" id="GO:0003723">
    <property type="term" value="F:RNA binding"/>
    <property type="evidence" value="ECO:0007669"/>
    <property type="project" value="UniProtKB-UniRule"/>
</dbReference>
<dbReference type="Pfam" id="PF00006">
    <property type="entry name" value="ATP-synt_ab"/>
    <property type="match status" value="1"/>
</dbReference>
<comment type="caution">
    <text evidence="7">Lacks conserved residue(s) required for the propagation of feature annotation.</text>
</comment>
<gene>
    <name evidence="7" type="primary">rho</name>
    <name evidence="11" type="ORF">PYTT_1320</name>
</gene>
<dbReference type="Proteomes" id="UP000176204">
    <property type="component" value="Chromosome I"/>
</dbReference>
<comment type="function">
    <text evidence="7">Facilitates transcription termination by a mechanism that involves Rho binding to the nascent RNA, activation of Rho's RNA-dependent ATPase activity, and release of the mRNA from the DNA template.</text>
</comment>
<dbReference type="PANTHER" id="PTHR46425:SF1">
    <property type="entry name" value="TRANSCRIPTION TERMINATION FACTOR RHO"/>
    <property type="match status" value="1"/>
</dbReference>
<dbReference type="KEGG" id="agl:PYTT_1320"/>
<evidence type="ECO:0000256" key="1">
    <source>
        <dbReference type="ARBA" id="ARBA00022472"/>
    </source>
</evidence>
<reference evidence="12" key="1">
    <citation type="submission" date="2016-09" db="EMBL/GenBank/DDBJ databases">
        <authorList>
            <person name="Koehorst J."/>
        </authorList>
    </citation>
    <scope>NUCLEOTIDE SEQUENCE [LARGE SCALE GENOMIC DNA]</scope>
</reference>
<dbReference type="RefSeq" id="WP_197677895.1">
    <property type="nucleotide sequence ID" value="NZ_LIGX01000012.1"/>
</dbReference>
<keyword evidence="12" id="KW-1185">Reference proteome</keyword>
<comment type="similarity">
    <text evidence="7 8">Belongs to the Rho family.</text>
</comment>
<dbReference type="GO" id="GO:0008186">
    <property type="term" value="F:ATP-dependent activity, acting on RNA"/>
    <property type="evidence" value="ECO:0007669"/>
    <property type="project" value="InterPro"/>
</dbReference>
<sequence>MTDPDTNRAASDGESRPPAKPRKSAVRKTRAAEAADMEAVRKESGQDESVPARRVSRTTRKDKVAETPAGEIPVATELRNETAAPRHDERETRNDEPRRERQQRPVRENGNRGGQRQFRPQSSDQGQNGTGIRTVRESYRRDGKRTFNNNDGQTGRGDYQNRQNGQGGKNKFRNNRNQNNRNQNGRDNNRDNNRSSWDGSQPAQNNYVPVGEPEELSGLLEITPKGYGFIRTPETDFAQSREAVYVPVEMIQSYQLRPCVWLKGKAQRYERGHQMVSIESVNGQTPEEAAKNPYFEDLKAVNPTHRLAFETVPERYTTRTLDLVAPVGRGQRGLIVAPPRTGKTTLLQHIAEAVQENYEEEMHLMILLVDERPEEVTEFKRGIPGAEVYASSNDSHVRDHCRLAELCIERAKRLVEAGKHVILLLDSITRLARAYNNADQGSGRTMSGGIDARALEMPRRLFAAARNTRTAGSLTILATALVETNSRMDDLIFQEFKGTGNMELVLNRRIAEQYIYPAVDILKSGTRREELILSELALEKTRLIRLALAGHKPVEAMERLLFFLKRYPSNAQMLLDLKSRA</sequence>
<evidence type="ECO:0000256" key="7">
    <source>
        <dbReference type="HAMAP-Rule" id="MF_01884"/>
    </source>
</evidence>
<evidence type="ECO:0000256" key="6">
    <source>
        <dbReference type="ARBA" id="ARBA00023163"/>
    </source>
</evidence>
<feature type="domain" description="Rho RNA-BD" evidence="10">
    <location>
        <begin position="213"/>
        <end position="285"/>
    </location>
</feature>
<dbReference type="PANTHER" id="PTHR46425">
    <property type="entry name" value="TRANSCRIPTION TERMINATION FACTOR RHO"/>
    <property type="match status" value="1"/>
</dbReference>
<protein>
    <recommendedName>
        <fullName evidence="7">Transcription termination factor Rho</fullName>
        <ecNumber evidence="7">3.6.4.-</ecNumber>
    </recommendedName>
    <alternativeName>
        <fullName evidence="7">ATP-dependent helicase Rho</fullName>
    </alternativeName>
</protein>
<keyword evidence="5 7" id="KW-0805">Transcription regulation</keyword>
<dbReference type="GO" id="GO:0006353">
    <property type="term" value="P:DNA-templated transcription termination"/>
    <property type="evidence" value="ECO:0007669"/>
    <property type="project" value="UniProtKB-UniRule"/>
</dbReference>
<dbReference type="STRING" id="1679444.PYTT_1320"/>
<feature type="compositionally biased region" description="Basic and acidic residues" evidence="9">
    <location>
        <begin position="30"/>
        <end position="45"/>
    </location>
</feature>
<keyword evidence="3 7" id="KW-0347">Helicase</keyword>
<dbReference type="GO" id="GO:0005524">
    <property type="term" value="F:ATP binding"/>
    <property type="evidence" value="ECO:0007669"/>
    <property type="project" value="UniProtKB-UniRule"/>
</dbReference>
<keyword evidence="4 7" id="KW-0694">RNA-binding</keyword>